<reference evidence="11" key="1">
    <citation type="submission" date="2025-08" db="UniProtKB">
        <authorList>
            <consortium name="Ensembl"/>
        </authorList>
    </citation>
    <scope>IDENTIFICATION</scope>
</reference>
<evidence type="ECO:0000256" key="6">
    <source>
        <dbReference type="ARBA" id="ARBA00031530"/>
    </source>
</evidence>
<dbReference type="GO" id="GO:0007507">
    <property type="term" value="P:heart development"/>
    <property type="evidence" value="ECO:0007669"/>
    <property type="project" value="Ensembl"/>
</dbReference>
<dbReference type="Pfam" id="PF00017">
    <property type="entry name" value="SH2"/>
    <property type="match status" value="1"/>
</dbReference>
<dbReference type="GO" id="GO:0046875">
    <property type="term" value="F:ephrin receptor binding"/>
    <property type="evidence" value="ECO:0007669"/>
    <property type="project" value="Ensembl"/>
</dbReference>
<dbReference type="GO" id="GO:0045893">
    <property type="term" value="P:positive regulation of DNA-templated transcription"/>
    <property type="evidence" value="ECO:0007669"/>
    <property type="project" value="Ensembl"/>
</dbReference>
<dbReference type="InterPro" id="IPR000980">
    <property type="entry name" value="SH2"/>
</dbReference>
<dbReference type="GO" id="GO:0001784">
    <property type="term" value="F:phosphotyrosine residue binding"/>
    <property type="evidence" value="ECO:0007669"/>
    <property type="project" value="Ensembl"/>
</dbReference>
<dbReference type="OMA" id="IWFHGSV"/>
<dbReference type="PANTHER" id="PTHR10337:SF2">
    <property type="entry name" value="SHC-TRANSFORMING PROTEIN 1"/>
    <property type="match status" value="1"/>
</dbReference>
<dbReference type="InterPro" id="IPR035676">
    <property type="entry name" value="SHC_SH2"/>
</dbReference>
<evidence type="ECO:0000313" key="12">
    <source>
        <dbReference type="Proteomes" id="UP000594220"/>
    </source>
</evidence>
<dbReference type="Ensembl" id="ENSCPRT00005023111.1">
    <property type="protein sequence ID" value="ENSCPRP00005019773.1"/>
    <property type="gene ID" value="ENSCPRG00005013788.1"/>
</dbReference>
<dbReference type="FunFam" id="3.30.505.10:FF:000005">
    <property type="entry name" value="SHC-transforming protein 1 isoform 3"/>
    <property type="match status" value="1"/>
</dbReference>
<evidence type="ECO:0000256" key="1">
    <source>
        <dbReference type="ARBA" id="ARBA00004496"/>
    </source>
</evidence>
<dbReference type="InterPro" id="IPR011993">
    <property type="entry name" value="PH-like_dom_sf"/>
</dbReference>
<organism evidence="11 12">
    <name type="scientific">Crocodylus porosus</name>
    <name type="common">Saltwater crocodile</name>
    <name type="synonym">Estuarine crocodile</name>
    <dbReference type="NCBI Taxonomy" id="8502"/>
    <lineage>
        <taxon>Eukaryota</taxon>
        <taxon>Metazoa</taxon>
        <taxon>Chordata</taxon>
        <taxon>Craniata</taxon>
        <taxon>Vertebrata</taxon>
        <taxon>Euteleostomi</taxon>
        <taxon>Archelosauria</taxon>
        <taxon>Archosauria</taxon>
        <taxon>Crocodylia</taxon>
        <taxon>Longirostres</taxon>
        <taxon>Crocodylidae</taxon>
        <taxon>Crocodylus</taxon>
    </lineage>
</organism>
<dbReference type="SUPFAM" id="SSF55550">
    <property type="entry name" value="SH2 domain"/>
    <property type="match status" value="1"/>
</dbReference>
<dbReference type="GO" id="GO:0045892">
    <property type="term" value="P:negative regulation of DNA-templated transcription"/>
    <property type="evidence" value="ECO:0007669"/>
    <property type="project" value="Ensembl"/>
</dbReference>
<dbReference type="SMART" id="SM00462">
    <property type="entry name" value="PTB"/>
    <property type="match status" value="1"/>
</dbReference>
<dbReference type="CDD" id="cd01209">
    <property type="entry name" value="PTB_Shc"/>
    <property type="match status" value="1"/>
</dbReference>
<feature type="domain" description="SH2" evidence="10">
    <location>
        <begin position="474"/>
        <end position="565"/>
    </location>
</feature>
<evidence type="ECO:0000256" key="5">
    <source>
        <dbReference type="ARBA" id="ARBA00022999"/>
    </source>
</evidence>
<dbReference type="GO" id="GO:0042742">
    <property type="term" value="P:defense response to bacterium"/>
    <property type="evidence" value="ECO:0007669"/>
    <property type="project" value="Ensembl"/>
</dbReference>
<dbReference type="GO" id="GO:0071363">
    <property type="term" value="P:cellular response to growth factor stimulus"/>
    <property type="evidence" value="ECO:0007669"/>
    <property type="project" value="Ensembl"/>
</dbReference>
<keyword evidence="3" id="KW-0963">Cytoplasm</keyword>
<accession>A0A7M4F5D6</accession>
<dbReference type="InterPro" id="IPR051235">
    <property type="entry name" value="CEP152/SHC-Transforming"/>
</dbReference>
<evidence type="ECO:0000256" key="7">
    <source>
        <dbReference type="PROSITE-ProRule" id="PRU00191"/>
    </source>
</evidence>
<reference evidence="11" key="2">
    <citation type="submission" date="2025-09" db="UniProtKB">
        <authorList>
            <consortium name="Ensembl"/>
        </authorList>
    </citation>
    <scope>IDENTIFICATION</scope>
</reference>
<dbReference type="PRINTS" id="PR00401">
    <property type="entry name" value="SH2DOMAIN"/>
</dbReference>
<dbReference type="GO" id="GO:0030036">
    <property type="term" value="P:actin cytoskeleton organization"/>
    <property type="evidence" value="ECO:0007669"/>
    <property type="project" value="Ensembl"/>
</dbReference>
<dbReference type="GO" id="GO:0005068">
    <property type="term" value="F:transmembrane receptor protein tyrosine kinase adaptor activity"/>
    <property type="evidence" value="ECO:0007669"/>
    <property type="project" value="Ensembl"/>
</dbReference>
<dbReference type="GO" id="GO:0005159">
    <property type="term" value="F:insulin-like growth factor receptor binding"/>
    <property type="evidence" value="ECO:0007669"/>
    <property type="project" value="Ensembl"/>
</dbReference>
<evidence type="ECO:0000256" key="3">
    <source>
        <dbReference type="ARBA" id="ARBA00022490"/>
    </source>
</evidence>
<dbReference type="FunFam" id="2.30.29.30:FF:000036">
    <property type="entry name" value="SHC-transforming protein 1 isoform 3"/>
    <property type="match status" value="1"/>
</dbReference>
<dbReference type="PROSITE" id="PS50001">
    <property type="entry name" value="SH2"/>
    <property type="match status" value="1"/>
</dbReference>
<dbReference type="GO" id="GO:0007173">
    <property type="term" value="P:epidermal growth factor receptor signaling pathway"/>
    <property type="evidence" value="ECO:0007669"/>
    <property type="project" value="Ensembl"/>
</dbReference>
<dbReference type="Proteomes" id="UP000594220">
    <property type="component" value="Unplaced"/>
</dbReference>
<evidence type="ECO:0000256" key="2">
    <source>
        <dbReference type="ARBA" id="ARBA00020297"/>
    </source>
</evidence>
<dbReference type="InterPro" id="IPR036860">
    <property type="entry name" value="SH2_dom_sf"/>
</dbReference>
<dbReference type="Pfam" id="PF00640">
    <property type="entry name" value="PID"/>
    <property type="match status" value="1"/>
</dbReference>
<dbReference type="GO" id="GO:0070374">
    <property type="term" value="P:positive regulation of ERK1 and ERK2 cascade"/>
    <property type="evidence" value="ECO:0007669"/>
    <property type="project" value="Ensembl"/>
</dbReference>
<dbReference type="SUPFAM" id="SSF50729">
    <property type="entry name" value="PH domain-like"/>
    <property type="match status" value="1"/>
</dbReference>
<protein>
    <recommendedName>
        <fullName evidence="2">SHC-transforming protein 1</fullName>
    </recommendedName>
    <alternativeName>
        <fullName evidence="6">Src homology 2 domain-containing-transforming protein C1</fullName>
    </alternativeName>
</protein>
<dbReference type="GO" id="GO:0098609">
    <property type="term" value="P:cell-cell adhesion"/>
    <property type="evidence" value="ECO:0007669"/>
    <property type="project" value="Ensembl"/>
</dbReference>
<evidence type="ECO:0000259" key="10">
    <source>
        <dbReference type="PROSITE" id="PS50001"/>
    </source>
</evidence>
<dbReference type="PANTHER" id="PTHR10337">
    <property type="entry name" value="SHC TRANSFORMING PROTEIN"/>
    <property type="match status" value="1"/>
</dbReference>
<dbReference type="AlphaFoldDB" id="A0A7M4F5D6"/>
<proteinExistence type="predicted"/>
<evidence type="ECO:0000313" key="11">
    <source>
        <dbReference type="Ensembl" id="ENSCPRP00005019773.1"/>
    </source>
</evidence>
<dbReference type="GeneTree" id="ENSGT00950000182870"/>
<dbReference type="PRINTS" id="PR00629">
    <property type="entry name" value="SHCPIDOMAIN"/>
</dbReference>
<evidence type="ECO:0000256" key="8">
    <source>
        <dbReference type="SAM" id="MobiDB-lite"/>
    </source>
</evidence>
<gene>
    <name evidence="11" type="primary">SHC1</name>
</gene>
<dbReference type="Gene3D" id="2.30.29.30">
    <property type="entry name" value="Pleckstrin-homology domain (PH domain)/Phosphotyrosine-binding domain (PTB)"/>
    <property type="match status" value="1"/>
</dbReference>
<dbReference type="PROSITE" id="PS01179">
    <property type="entry name" value="PID"/>
    <property type="match status" value="1"/>
</dbReference>
<feature type="region of interest" description="Disordered" evidence="8">
    <location>
        <begin position="358"/>
        <end position="395"/>
    </location>
</feature>
<dbReference type="GO" id="GO:0005158">
    <property type="term" value="F:insulin receptor binding"/>
    <property type="evidence" value="ECO:0007669"/>
    <property type="project" value="Ensembl"/>
</dbReference>
<dbReference type="GO" id="GO:0001525">
    <property type="term" value="P:angiogenesis"/>
    <property type="evidence" value="ECO:0007669"/>
    <property type="project" value="Ensembl"/>
</dbReference>
<dbReference type="GO" id="GO:0042127">
    <property type="term" value="P:regulation of cell population proliferation"/>
    <property type="evidence" value="ECO:0007669"/>
    <property type="project" value="Ensembl"/>
</dbReference>
<dbReference type="GO" id="GO:0048009">
    <property type="term" value="P:insulin-like growth factor receptor signaling pathway"/>
    <property type="evidence" value="ECO:0007669"/>
    <property type="project" value="Ensembl"/>
</dbReference>
<dbReference type="GO" id="GO:0005886">
    <property type="term" value="C:plasma membrane"/>
    <property type="evidence" value="ECO:0007669"/>
    <property type="project" value="Ensembl"/>
</dbReference>
<keyword evidence="12" id="KW-1185">Reference proteome</keyword>
<dbReference type="Gene3D" id="3.30.505.10">
    <property type="entry name" value="SH2 domain"/>
    <property type="match status" value="1"/>
</dbReference>
<dbReference type="GO" id="GO:0005168">
    <property type="term" value="F:neurotrophin TRKA receptor binding"/>
    <property type="evidence" value="ECO:0007669"/>
    <property type="project" value="Ensembl"/>
</dbReference>
<dbReference type="GO" id="GO:0043066">
    <property type="term" value="P:negative regulation of apoptotic process"/>
    <property type="evidence" value="ECO:0007669"/>
    <property type="project" value="Ensembl"/>
</dbReference>
<dbReference type="InterPro" id="IPR006019">
    <property type="entry name" value="PID_Shc-like"/>
</dbReference>
<name>A0A7M4F5D6_CROPO</name>
<keyword evidence="4" id="KW-0341">Growth regulation</keyword>
<dbReference type="SMART" id="SM00252">
    <property type="entry name" value="SH2"/>
    <property type="match status" value="1"/>
</dbReference>
<comment type="subcellular location">
    <subcellularLocation>
        <location evidence="1">Cytoplasm</location>
    </subcellularLocation>
</comment>
<dbReference type="GO" id="GO:0005737">
    <property type="term" value="C:cytoplasm"/>
    <property type="evidence" value="ECO:0007669"/>
    <property type="project" value="UniProtKB-SubCell"/>
</dbReference>
<dbReference type="InterPro" id="IPR006020">
    <property type="entry name" value="PTB/PI_dom"/>
</dbReference>
<keyword evidence="5 7" id="KW-0727">SH2 domain</keyword>
<dbReference type="CDD" id="cd09925">
    <property type="entry name" value="SH2_SHC"/>
    <property type="match status" value="1"/>
</dbReference>
<dbReference type="GO" id="GO:0035556">
    <property type="term" value="P:intracellular signal transduction"/>
    <property type="evidence" value="ECO:0007669"/>
    <property type="project" value="InterPro"/>
</dbReference>
<evidence type="ECO:0000256" key="4">
    <source>
        <dbReference type="ARBA" id="ARBA00022604"/>
    </source>
</evidence>
<sequence length="569" mass="62046">MGRAPLRGLSLVRASSASWWFPCHVTGSLRPCWGRGAGSGWRGPGKWVQEPRERSGREAPWCPGGTLGGQGLLVPATCVGPGPATEMEYVDMNKLSCGKKTRVEGGQLGGDEWTRHGSFVNKPTRGWLHPDDKVMGPGVSYLVRYMGCVEVLQSMRALDFNTRTQVTREAISLVCEAVPGAKGAVRRRKPCGRSLNSILGKSNLKFAGMPITLTISTSSLNLMASDCKQIIANHHMQSISFASGGDPDTAEYVAYVAKDPVNQRACHILECPEGLAQDVISTIGQAFELRFKQYLKNPPKLVTPHDRMAGFDGSAWDEEEEEATDHQYYNDFPGKEPPIGGLVDMRLRDGAGAALTPNHLGATLPVGQVSGGDYETRKQHPPAQGREKLPALAGGPGRPDLFDDPSYVNVQNLDKVRQASATGLPGTSNGSTQRDLFDMKPFEDALRVPPPVPVGLPPAQVVASMEEQLQREPWYHGKMNRKEAEKLLKVNGDFLVRESTTTPGQYVLTGLQGGQPKHLLLVDPEGVVRTKDHRFESVSHLISYHMDNHLPIISAGSEMCLQQPVERRL</sequence>
<evidence type="ECO:0000259" key="9">
    <source>
        <dbReference type="PROSITE" id="PS01179"/>
    </source>
</evidence>
<dbReference type="GO" id="GO:0048408">
    <property type="term" value="F:epidermal growth factor binding"/>
    <property type="evidence" value="ECO:0007669"/>
    <property type="project" value="Ensembl"/>
</dbReference>
<feature type="domain" description="PID" evidence="9">
    <location>
        <begin position="135"/>
        <end position="318"/>
    </location>
</feature>